<dbReference type="Proteomes" id="UP001266305">
    <property type="component" value="Unassembled WGS sequence"/>
</dbReference>
<accession>A0ABQ9UHF2</accession>
<reference evidence="1 2" key="1">
    <citation type="submission" date="2023-05" db="EMBL/GenBank/DDBJ databases">
        <title>B98-5 Cell Line De Novo Hybrid Assembly: An Optical Mapping Approach.</title>
        <authorList>
            <person name="Kananen K."/>
            <person name="Auerbach J.A."/>
            <person name="Kautto E."/>
            <person name="Blachly J.S."/>
        </authorList>
    </citation>
    <scope>NUCLEOTIDE SEQUENCE [LARGE SCALE GENOMIC DNA]</scope>
    <source>
        <strain evidence="1">B95-8</strain>
        <tissue evidence="1">Cell line</tissue>
    </source>
</reference>
<gene>
    <name evidence="1" type="ORF">P7K49_025526</name>
</gene>
<keyword evidence="2" id="KW-1185">Reference proteome</keyword>
<dbReference type="EMBL" id="JASSZA010000012">
    <property type="protein sequence ID" value="KAK2096492.1"/>
    <property type="molecule type" value="Genomic_DNA"/>
</dbReference>
<sequence length="107" mass="11504">MSGETLWGRKMDGLNETSPFSRLLLDLPPESSLHLHPGHFIRPLPNLPPHTPQVITNALEAASSTVLNLLLVKSLGSDNLASNITLFIEPNLPPPEDLGTVGHLSGE</sequence>
<evidence type="ECO:0000313" key="1">
    <source>
        <dbReference type="EMBL" id="KAK2096492.1"/>
    </source>
</evidence>
<proteinExistence type="predicted"/>
<protein>
    <submittedName>
        <fullName evidence="1">Uncharacterized protein</fullName>
    </submittedName>
</protein>
<comment type="caution">
    <text evidence="1">The sequence shown here is derived from an EMBL/GenBank/DDBJ whole genome shotgun (WGS) entry which is preliminary data.</text>
</comment>
<name>A0ABQ9UHF2_SAGOE</name>
<evidence type="ECO:0000313" key="2">
    <source>
        <dbReference type="Proteomes" id="UP001266305"/>
    </source>
</evidence>
<organism evidence="1 2">
    <name type="scientific">Saguinus oedipus</name>
    <name type="common">Cotton-top tamarin</name>
    <name type="synonym">Oedipomidas oedipus</name>
    <dbReference type="NCBI Taxonomy" id="9490"/>
    <lineage>
        <taxon>Eukaryota</taxon>
        <taxon>Metazoa</taxon>
        <taxon>Chordata</taxon>
        <taxon>Craniata</taxon>
        <taxon>Vertebrata</taxon>
        <taxon>Euteleostomi</taxon>
        <taxon>Mammalia</taxon>
        <taxon>Eutheria</taxon>
        <taxon>Euarchontoglires</taxon>
        <taxon>Primates</taxon>
        <taxon>Haplorrhini</taxon>
        <taxon>Platyrrhini</taxon>
        <taxon>Cebidae</taxon>
        <taxon>Callitrichinae</taxon>
        <taxon>Saguinus</taxon>
    </lineage>
</organism>